<name>A0A166CE59_9AGAM</name>
<dbReference type="InterPro" id="IPR029058">
    <property type="entry name" value="AB_hydrolase_fold"/>
</dbReference>
<reference evidence="4 5" key="1">
    <citation type="journal article" date="2016" name="Mol. Biol. Evol.">
        <title>Comparative Genomics of Early-Diverging Mushroom-Forming Fungi Provides Insights into the Origins of Lignocellulose Decay Capabilities.</title>
        <authorList>
            <person name="Nagy L.G."/>
            <person name="Riley R."/>
            <person name="Tritt A."/>
            <person name="Adam C."/>
            <person name="Daum C."/>
            <person name="Floudas D."/>
            <person name="Sun H."/>
            <person name="Yadav J.S."/>
            <person name="Pangilinan J."/>
            <person name="Larsson K.H."/>
            <person name="Matsuura K."/>
            <person name="Barry K."/>
            <person name="Labutti K."/>
            <person name="Kuo R."/>
            <person name="Ohm R.A."/>
            <person name="Bhattacharya S.S."/>
            <person name="Shirouzu T."/>
            <person name="Yoshinaga Y."/>
            <person name="Martin F.M."/>
            <person name="Grigoriev I.V."/>
            <person name="Hibbett D.S."/>
        </authorList>
    </citation>
    <scope>NUCLEOTIDE SEQUENCE [LARGE SCALE GENOMIC DNA]</scope>
    <source>
        <strain evidence="4 5">HHB10207 ss-3</strain>
    </source>
</reference>
<dbReference type="Gene3D" id="3.40.50.1820">
    <property type="entry name" value="alpha/beta hydrolase"/>
    <property type="match status" value="1"/>
</dbReference>
<dbReference type="Proteomes" id="UP000076798">
    <property type="component" value="Unassembled WGS sequence"/>
</dbReference>
<keyword evidence="4" id="KW-0378">Hydrolase</keyword>
<dbReference type="STRING" id="1314776.A0A166CE59"/>
<feature type="region of interest" description="Disordered" evidence="2">
    <location>
        <begin position="307"/>
        <end position="357"/>
    </location>
</feature>
<dbReference type="EMBL" id="KV428085">
    <property type="protein sequence ID" value="KZT37356.1"/>
    <property type="molecule type" value="Genomic_DNA"/>
</dbReference>
<gene>
    <name evidence="4" type="ORF">SISSUDRAFT_987842</name>
</gene>
<feature type="compositionally biased region" description="Low complexity" evidence="2">
    <location>
        <begin position="376"/>
        <end position="410"/>
    </location>
</feature>
<dbReference type="GO" id="GO:0016787">
    <property type="term" value="F:hydrolase activity"/>
    <property type="evidence" value="ECO:0007669"/>
    <property type="project" value="UniProtKB-KW"/>
</dbReference>
<evidence type="ECO:0000313" key="5">
    <source>
        <dbReference type="Proteomes" id="UP000076798"/>
    </source>
</evidence>
<dbReference type="Pfam" id="PF05057">
    <property type="entry name" value="DUF676"/>
    <property type="match status" value="1"/>
</dbReference>
<accession>A0A166CE59</accession>
<evidence type="ECO:0000313" key="4">
    <source>
        <dbReference type="EMBL" id="KZT37356.1"/>
    </source>
</evidence>
<evidence type="ECO:0000259" key="3">
    <source>
        <dbReference type="Pfam" id="PF05057"/>
    </source>
</evidence>
<dbReference type="SUPFAM" id="SSF53474">
    <property type="entry name" value="alpha/beta-Hydrolases"/>
    <property type="match status" value="1"/>
</dbReference>
<protein>
    <submittedName>
        <fullName evidence="4">Alpha/beta-hydrolase</fullName>
    </submittedName>
</protein>
<feature type="region of interest" description="Disordered" evidence="2">
    <location>
        <begin position="376"/>
        <end position="413"/>
    </location>
</feature>
<keyword evidence="5" id="KW-1185">Reference proteome</keyword>
<feature type="domain" description="DUF676" evidence="3">
    <location>
        <begin position="72"/>
        <end position="131"/>
    </location>
</feature>
<dbReference type="PANTHER" id="PTHR11440">
    <property type="entry name" value="LECITHIN-CHOLESTEROL ACYLTRANSFERASE-RELATED"/>
    <property type="match status" value="1"/>
</dbReference>
<evidence type="ECO:0000256" key="2">
    <source>
        <dbReference type="SAM" id="MobiDB-lite"/>
    </source>
</evidence>
<dbReference type="InterPro" id="IPR007751">
    <property type="entry name" value="DUF676_lipase-like"/>
</dbReference>
<dbReference type="AlphaFoldDB" id="A0A166CE59"/>
<proteinExistence type="inferred from homology"/>
<organism evidence="4 5">
    <name type="scientific">Sistotremastrum suecicum HHB10207 ss-3</name>
    <dbReference type="NCBI Taxonomy" id="1314776"/>
    <lineage>
        <taxon>Eukaryota</taxon>
        <taxon>Fungi</taxon>
        <taxon>Dikarya</taxon>
        <taxon>Basidiomycota</taxon>
        <taxon>Agaricomycotina</taxon>
        <taxon>Agaricomycetes</taxon>
        <taxon>Sistotremastrales</taxon>
        <taxon>Sistotremastraceae</taxon>
        <taxon>Sistotremastrum</taxon>
    </lineage>
</organism>
<sequence length="437" mass="47573">MSSPTLFSPLLPPRHPIILSHGLYGFDVRGPSAFPRLQMHYWSNVLGVLRGRVGAEVIVAGVPGTGSIVERAEEMHRFLREKAKGRNINFLAHSMGGLDCRHVITHIRPTEYHPISLTTISTPHRGSPFMDWCLVPISSLPSSLSALPKSLTSFAILPSSFTTLLLSLIDSPAYSNLTTSFLASFNERTPDVEGVKYFSVAARIQRAGKGKGGMGIWHPLWFPKIILDASEERERELLLGGQNGGREWGNDGLVTIESAKWGEFLGVLEGCDHWEMRGARGIGQDWDFFSSSGLGKYVGWSKNIGKDRAKAGEGRNTEGKAGRSEGKGNVNVEERGIVDNGVESKGEREEREREIKASTDSLSAVVDWIVDHMPASSSGSSSSSSLSSSLSDSPSSPSSKSSKSSKSSTSATHDLATKFDLERFYVALCRKLYEEGL</sequence>
<evidence type="ECO:0000256" key="1">
    <source>
        <dbReference type="ARBA" id="ARBA00007920"/>
    </source>
</evidence>
<comment type="similarity">
    <text evidence="1">Belongs to the putative lipase ROG1 family.</text>
</comment>
<dbReference type="OrthoDB" id="5592486at2759"/>